<evidence type="ECO:0000313" key="1">
    <source>
        <dbReference type="EMBL" id="MDT8899618.1"/>
    </source>
</evidence>
<comment type="caution">
    <text evidence="1">The sequence shown here is derived from an EMBL/GenBank/DDBJ whole genome shotgun (WGS) entry which is preliminary data.</text>
</comment>
<reference evidence="1 2" key="1">
    <citation type="submission" date="2023-07" db="EMBL/GenBank/DDBJ databases">
        <title>Novel species of Thermanaerothrix with wide hydrolytic capabilities.</title>
        <authorList>
            <person name="Zayulina K.S."/>
            <person name="Podosokorskaya O.A."/>
            <person name="Elcheninov A.G."/>
        </authorList>
    </citation>
    <scope>NUCLEOTIDE SEQUENCE [LARGE SCALE GENOMIC DNA]</scope>
    <source>
        <strain evidence="1 2">4228-RoL</strain>
        <plasmid evidence="1">p4228-RoL</plasmid>
    </source>
</reference>
<protein>
    <submittedName>
        <fullName evidence="1">Uncharacterized protein</fullName>
    </submittedName>
</protein>
<geneLocation type="plasmid" evidence="1">
    <name>p4228-RoL</name>
</geneLocation>
<organism evidence="1 2">
    <name type="scientific">Thermanaerothrix solaris</name>
    <dbReference type="NCBI Taxonomy" id="3058434"/>
    <lineage>
        <taxon>Bacteria</taxon>
        <taxon>Bacillati</taxon>
        <taxon>Chloroflexota</taxon>
        <taxon>Anaerolineae</taxon>
        <taxon>Anaerolineales</taxon>
        <taxon>Anaerolineaceae</taxon>
        <taxon>Thermanaerothrix</taxon>
    </lineage>
</organism>
<sequence length="213" mass="24057">MKWNKVKTIIVPAYGDLSAHVISLDIQKAREILSLQESLQRMPESVHYLGVAANVYPLDYLDVDPETGKKEHALRNGILEYIMIDGDLFGLSEGLYPTGYILVSTKKIVTAYENSESGDISELIRLYRQPKRQLKEGGKMDKVINLFKGAWWLFALALLPVSVHRPALRVLYAVTRNEDLLAGINARNDEEIMPLAIEHYLAGKGHDLSFLYD</sequence>
<evidence type="ECO:0000313" key="2">
    <source>
        <dbReference type="Proteomes" id="UP001254165"/>
    </source>
</evidence>
<name>A0ABU3NS24_9CHLR</name>
<keyword evidence="1" id="KW-0614">Plasmid</keyword>
<dbReference type="Proteomes" id="UP001254165">
    <property type="component" value="Unassembled WGS sequence"/>
</dbReference>
<accession>A0ABU3NS24</accession>
<keyword evidence="2" id="KW-1185">Reference proteome</keyword>
<dbReference type="EMBL" id="JAUHMF010000010">
    <property type="protein sequence ID" value="MDT8899618.1"/>
    <property type="molecule type" value="Genomic_DNA"/>
</dbReference>
<gene>
    <name evidence="1" type="ORF">QYE77_15235</name>
</gene>
<proteinExistence type="predicted"/>
<dbReference type="RefSeq" id="WP_315626275.1">
    <property type="nucleotide sequence ID" value="NZ_JAUHMF010000010.1"/>
</dbReference>